<feature type="domain" description="DUF6311" evidence="2">
    <location>
        <begin position="16"/>
        <end position="406"/>
    </location>
</feature>
<dbReference type="RefSeq" id="WP_003222589.1">
    <property type="nucleotide sequence ID" value="NZ_CM001561.1"/>
</dbReference>
<evidence type="ECO:0000256" key="1">
    <source>
        <dbReference type="SAM" id="Phobius"/>
    </source>
</evidence>
<feature type="transmembrane region" description="Helical" evidence="1">
    <location>
        <begin position="101"/>
        <end position="119"/>
    </location>
</feature>
<dbReference type="OrthoDB" id="1814621at2"/>
<dbReference type="EMBL" id="CM001561">
    <property type="protein sequence ID" value="EJZ57043.1"/>
    <property type="molecule type" value="Genomic_DNA"/>
</dbReference>
<feature type="transmembrane region" description="Helical" evidence="1">
    <location>
        <begin position="183"/>
        <end position="205"/>
    </location>
</feature>
<name>A0A7U9CKR8_PSEFL</name>
<feature type="domain" description="DUF6311" evidence="3">
    <location>
        <begin position="432"/>
        <end position="536"/>
    </location>
</feature>
<sequence>MSPAPKHSVLSLLPLMFGALMFFVVIGPQALDPQNIAWLEQGDPATHYLGWEFFRHSPWTFPVGLNPFYGLELGSSIIFSDSNPLLALLFKPFSAWLPETFQYFGMWLLACFVLQAWFAWKLLGLITAQPLIRLLGTALLVFSPPMFLRMGGHLSLAGHFLILAALYLALLPNLHRRRLAWGTLLAVTALVHAYLLAMVALIWVADLLGKTFSQQLTRRQSLIEGVTLFALVSVCCWQAGYFAIADGAASGGFGLYRMNLLSPVDPAGWSLILPDLPKASGDYEGFNYLGLGVLLLAPLSLIAWLRNRQVVSNELRARPWLLLALFGLFLFALSNQIGVGAWTAHYPLPKKIIGLANIFRASGRMFWPVFYALSLALIFLVVRGYRPRVAIALLALAVTVQVVDTRNGWMGLRQGKTVAPASVWSTPMQDPFWASAAAHYAKVRILLPQNQPDRWQMVAGFAATHGMKTDAVYLGRMSTSATAEAQQKARGMLESGQYDTDSLYILDDEVVQAAAKSINSDTDLLTRVDGVVVLAPGWKRCAQCLSVHDEGRQMSLIPLLQPGQALTFNHKARQLADGWSTPENWGTWSQGQRAQIVLRVSPQARSIVIDALAFIQPQHPGQRVIVSLNSQQVLSTQLTQFQANRLDIPISAALSQRLKDDDRLTIELQLPDAISPQQLGLNDDTRVMALGIRQLTVD</sequence>
<keyword evidence="1" id="KW-1133">Transmembrane helix</keyword>
<keyword evidence="1" id="KW-0472">Membrane</keyword>
<feature type="transmembrane region" description="Helical" evidence="1">
    <location>
        <begin position="285"/>
        <end position="305"/>
    </location>
</feature>
<evidence type="ECO:0000313" key="4">
    <source>
        <dbReference type="EMBL" id="EJZ57043.1"/>
    </source>
</evidence>
<feature type="transmembrane region" description="Helical" evidence="1">
    <location>
        <begin position="225"/>
        <end position="244"/>
    </location>
</feature>
<dbReference type="AlphaFoldDB" id="A0A7U9CKR8"/>
<gene>
    <name evidence="4" type="ORF">I1A_001358</name>
</gene>
<evidence type="ECO:0000259" key="3">
    <source>
        <dbReference type="Pfam" id="PF25853"/>
    </source>
</evidence>
<dbReference type="InterPro" id="IPR058671">
    <property type="entry name" value="DUF6311_C"/>
</dbReference>
<protein>
    <submittedName>
        <fullName evidence="4">Uncharacterized protein</fullName>
    </submittedName>
</protein>
<dbReference type="InterPro" id="IPR046278">
    <property type="entry name" value="DUF6311"/>
</dbReference>
<reference evidence="4 5" key="1">
    <citation type="submission" date="2012-08" db="EMBL/GenBank/DDBJ databases">
        <title>The genome of cave-isolated P. fluorescens strain R124 demonstrates phenotypic adaptation to the mineral environment.</title>
        <authorList>
            <person name="Barton M.D."/>
            <person name="Petronio M."/>
            <person name="Giarrizzo J.G."/>
            <person name="Bowling B.V."/>
            <person name="Barton H.A."/>
        </authorList>
    </citation>
    <scope>NUCLEOTIDE SEQUENCE [LARGE SCALE GENOMIC DNA]</scope>
    <source>
        <strain evidence="4 5">R124</strain>
    </source>
</reference>
<feature type="transmembrane region" description="Helical" evidence="1">
    <location>
        <begin position="12"/>
        <end position="31"/>
    </location>
</feature>
<dbReference type="Pfam" id="PF19830">
    <property type="entry name" value="DUF6311"/>
    <property type="match status" value="1"/>
</dbReference>
<dbReference type="Pfam" id="PF25853">
    <property type="entry name" value="DUF6311_C"/>
    <property type="match status" value="1"/>
</dbReference>
<organism evidence="4 5">
    <name type="scientific">Pseudomonas fluorescens R124</name>
    <dbReference type="NCBI Taxonomy" id="743713"/>
    <lineage>
        <taxon>Bacteria</taxon>
        <taxon>Pseudomonadati</taxon>
        <taxon>Pseudomonadota</taxon>
        <taxon>Gammaproteobacteria</taxon>
        <taxon>Pseudomonadales</taxon>
        <taxon>Pseudomonadaceae</taxon>
        <taxon>Pseudomonas</taxon>
    </lineage>
</organism>
<accession>A0A7U9CKR8</accession>
<feature type="transmembrane region" description="Helical" evidence="1">
    <location>
        <begin position="365"/>
        <end position="382"/>
    </location>
</feature>
<evidence type="ECO:0000259" key="2">
    <source>
        <dbReference type="Pfam" id="PF19830"/>
    </source>
</evidence>
<feature type="transmembrane region" description="Helical" evidence="1">
    <location>
        <begin position="317"/>
        <end position="345"/>
    </location>
</feature>
<evidence type="ECO:0000313" key="5">
    <source>
        <dbReference type="Proteomes" id="UP000006045"/>
    </source>
</evidence>
<dbReference type="Proteomes" id="UP000006045">
    <property type="component" value="Chromosome"/>
</dbReference>
<keyword evidence="1" id="KW-0812">Transmembrane</keyword>
<feature type="transmembrane region" description="Helical" evidence="1">
    <location>
        <begin position="154"/>
        <end position="171"/>
    </location>
</feature>
<proteinExistence type="predicted"/>